<dbReference type="EMBL" id="ML005267">
    <property type="protein sequence ID" value="RKP19216.1"/>
    <property type="molecule type" value="Genomic_DNA"/>
</dbReference>
<protein>
    <submittedName>
        <fullName evidence="1">Uncharacterized protein</fullName>
    </submittedName>
</protein>
<reference evidence="2" key="1">
    <citation type="journal article" date="2018" name="Nat. Microbiol.">
        <title>Leveraging single-cell genomics to expand the fungal tree of life.</title>
        <authorList>
            <person name="Ahrendt S.R."/>
            <person name="Quandt C.A."/>
            <person name="Ciobanu D."/>
            <person name="Clum A."/>
            <person name="Salamov A."/>
            <person name="Andreopoulos B."/>
            <person name="Cheng J.F."/>
            <person name="Woyke T."/>
            <person name="Pelin A."/>
            <person name="Henrissat B."/>
            <person name="Reynolds N.K."/>
            <person name="Benny G.L."/>
            <person name="Smith M.E."/>
            <person name="James T.Y."/>
            <person name="Grigoriev I.V."/>
        </authorList>
    </citation>
    <scope>NUCLEOTIDE SEQUENCE [LARGE SCALE GENOMIC DNA]</scope>
    <source>
        <strain evidence="2">CSF55</strain>
    </source>
</reference>
<evidence type="ECO:0000313" key="2">
    <source>
        <dbReference type="Proteomes" id="UP000281549"/>
    </source>
</evidence>
<proteinExistence type="predicted"/>
<gene>
    <name evidence="1" type="ORF">ROZALSC1DRAFT_22477</name>
</gene>
<dbReference type="Proteomes" id="UP000281549">
    <property type="component" value="Unassembled WGS sequence"/>
</dbReference>
<dbReference type="AlphaFoldDB" id="A0A4P9YI32"/>
<sequence length="101" mass="11472">MSTIIRIYNAVGVPLEQLFCQKLRFSAVGDSPHAPKIPDFQQLLIMAIIFLFKFQLVMAVNNLEYCFICYSGNSEIMYPGLLNKLSHNGFSLLFSNFMNSP</sequence>
<accession>A0A4P9YI32</accession>
<name>A0A4P9YI32_ROZAC</name>
<evidence type="ECO:0000313" key="1">
    <source>
        <dbReference type="EMBL" id="RKP19216.1"/>
    </source>
</evidence>
<organism evidence="1 2">
    <name type="scientific">Rozella allomycis (strain CSF55)</name>
    <dbReference type="NCBI Taxonomy" id="988480"/>
    <lineage>
        <taxon>Eukaryota</taxon>
        <taxon>Fungi</taxon>
        <taxon>Fungi incertae sedis</taxon>
        <taxon>Cryptomycota</taxon>
        <taxon>Cryptomycota incertae sedis</taxon>
        <taxon>Rozella</taxon>
    </lineage>
</organism>